<feature type="transmembrane region" description="Helical" evidence="2">
    <location>
        <begin position="211"/>
        <end position="231"/>
    </location>
</feature>
<keyword evidence="2" id="KW-1133">Transmembrane helix</keyword>
<reference evidence="4" key="1">
    <citation type="journal article" date="2019" name="Int. J. Syst. Evol. Microbiol.">
        <title>The Global Catalogue of Microorganisms (GCM) 10K type strain sequencing project: providing services to taxonomists for standard genome sequencing and annotation.</title>
        <authorList>
            <consortium name="The Broad Institute Genomics Platform"/>
            <consortium name="The Broad Institute Genome Sequencing Center for Infectious Disease"/>
            <person name="Wu L."/>
            <person name="Ma J."/>
        </authorList>
    </citation>
    <scope>NUCLEOTIDE SEQUENCE [LARGE SCALE GENOMIC DNA]</scope>
    <source>
        <strain evidence="4">CGMCC 4.7397</strain>
    </source>
</reference>
<comment type="caution">
    <text evidence="3">The sequence shown here is derived from an EMBL/GenBank/DDBJ whole genome shotgun (WGS) entry which is preliminary data.</text>
</comment>
<accession>A0ABW1IHQ4</accession>
<gene>
    <name evidence="3" type="ORF">ACFQH9_26485</name>
</gene>
<keyword evidence="4" id="KW-1185">Reference proteome</keyword>
<feature type="transmembrane region" description="Helical" evidence="2">
    <location>
        <begin position="188"/>
        <end position="205"/>
    </location>
</feature>
<keyword evidence="2" id="KW-0812">Transmembrane</keyword>
<keyword evidence="2" id="KW-0472">Membrane</keyword>
<dbReference type="RefSeq" id="WP_379570130.1">
    <property type="nucleotide sequence ID" value="NZ_JBHSQK010000085.1"/>
</dbReference>
<evidence type="ECO:0000256" key="2">
    <source>
        <dbReference type="SAM" id="Phobius"/>
    </source>
</evidence>
<proteinExistence type="predicted"/>
<sequence>MPRSTSPSTPRSTPARPRPPVARPPGPSGRGGGAARTWRRLAVWAHVLSSVGWMTCALALFALLVPALRGGAPWAVEAAHHLDTHLLAPLANTSAATGLVLSLGTAWGLAVHRWVLTKLVITLVQLHLGIFVLSGALSTAADTLRVSPPLVVGTALMASAIAVQAWLSVARPGGRTRWGTRDGRPVTLPTAPTWVFALVVASPVVDVTLGLLLGFPSPLCSLAVVIVAAVVRGRTLRHARRGTTRA</sequence>
<feature type="transmembrane region" description="Helical" evidence="2">
    <location>
        <begin position="119"/>
        <end position="140"/>
    </location>
</feature>
<feature type="transmembrane region" description="Helical" evidence="2">
    <location>
        <begin position="86"/>
        <end position="107"/>
    </location>
</feature>
<organism evidence="3 4">
    <name type="scientific">Pseudonocardia lutea</name>
    <dbReference type="NCBI Taxonomy" id="2172015"/>
    <lineage>
        <taxon>Bacteria</taxon>
        <taxon>Bacillati</taxon>
        <taxon>Actinomycetota</taxon>
        <taxon>Actinomycetes</taxon>
        <taxon>Pseudonocardiales</taxon>
        <taxon>Pseudonocardiaceae</taxon>
        <taxon>Pseudonocardia</taxon>
    </lineage>
</organism>
<feature type="compositionally biased region" description="Pro residues" evidence="1">
    <location>
        <begin position="16"/>
        <end position="27"/>
    </location>
</feature>
<feature type="transmembrane region" description="Helical" evidence="2">
    <location>
        <begin position="41"/>
        <end position="66"/>
    </location>
</feature>
<dbReference type="EMBL" id="JBHSQK010000085">
    <property type="protein sequence ID" value="MFC5951814.1"/>
    <property type="molecule type" value="Genomic_DNA"/>
</dbReference>
<protein>
    <recommendedName>
        <fullName evidence="5">Membrane protein DUF2306</fullName>
    </recommendedName>
</protein>
<feature type="compositionally biased region" description="Low complexity" evidence="1">
    <location>
        <begin position="1"/>
        <end position="15"/>
    </location>
</feature>
<dbReference type="Proteomes" id="UP001596119">
    <property type="component" value="Unassembled WGS sequence"/>
</dbReference>
<evidence type="ECO:0000313" key="3">
    <source>
        <dbReference type="EMBL" id="MFC5951814.1"/>
    </source>
</evidence>
<evidence type="ECO:0008006" key="5">
    <source>
        <dbReference type="Google" id="ProtNLM"/>
    </source>
</evidence>
<feature type="transmembrane region" description="Helical" evidence="2">
    <location>
        <begin position="146"/>
        <end position="167"/>
    </location>
</feature>
<evidence type="ECO:0000256" key="1">
    <source>
        <dbReference type="SAM" id="MobiDB-lite"/>
    </source>
</evidence>
<evidence type="ECO:0000313" key="4">
    <source>
        <dbReference type="Proteomes" id="UP001596119"/>
    </source>
</evidence>
<feature type="region of interest" description="Disordered" evidence="1">
    <location>
        <begin position="1"/>
        <end position="34"/>
    </location>
</feature>
<name>A0ABW1IHQ4_9PSEU</name>